<evidence type="ECO:0000313" key="8">
    <source>
        <dbReference type="Proteomes" id="UP001553161"/>
    </source>
</evidence>
<evidence type="ECO:0000313" key="7">
    <source>
        <dbReference type="EMBL" id="MEV8465846.1"/>
    </source>
</evidence>
<keyword evidence="8" id="KW-1185">Reference proteome</keyword>
<comment type="subcellular location">
    <subcellularLocation>
        <location evidence="1">Cell membrane</location>
    </subcellularLocation>
</comment>
<dbReference type="Proteomes" id="UP001553161">
    <property type="component" value="Unassembled WGS sequence"/>
</dbReference>
<dbReference type="Pfam" id="PF00535">
    <property type="entry name" value="Glycos_transf_2"/>
    <property type="match status" value="1"/>
</dbReference>
<dbReference type="EMBL" id="JBFBVU010000003">
    <property type="protein sequence ID" value="MEV8465846.1"/>
    <property type="molecule type" value="Genomic_DNA"/>
</dbReference>
<evidence type="ECO:0000256" key="3">
    <source>
        <dbReference type="ARBA" id="ARBA00022676"/>
    </source>
</evidence>
<sequence>MRAPISVVIPTLNAANQLPDTLRHLMPGLGEGLIRELVISDGGSTDATQRLAAEVGAKWLEGPAGRGGQLQRGVAAASGDWLLMLHADTHLGAGWTQAVVAHLEAHPDKAGFFRLGFREHGMAPRMVAGGANLRARLCDMPFGDQGLLISRALYQKMGGYPDIPLMEDVVLARALKGRLRPLPAVALTGAERYRENGWIGQSARNLWRRARFRHGADPADLARGYDPDRNTQ</sequence>
<dbReference type="NCBIfam" id="TIGR04283">
    <property type="entry name" value="glyco_like_mftF"/>
    <property type="match status" value="1"/>
</dbReference>
<accession>A0ABV3L2W6</accession>
<feature type="domain" description="Glycosyltransferase 2-like" evidence="6">
    <location>
        <begin position="6"/>
        <end position="108"/>
    </location>
</feature>
<dbReference type="RefSeq" id="WP_366191609.1">
    <property type="nucleotide sequence ID" value="NZ_JBFBVU010000003.1"/>
</dbReference>
<keyword evidence="5" id="KW-0472">Membrane</keyword>
<evidence type="ECO:0000259" key="6">
    <source>
        <dbReference type="Pfam" id="PF00535"/>
    </source>
</evidence>
<reference evidence="7 8" key="1">
    <citation type="submission" date="2024-07" db="EMBL/GenBank/DDBJ databases">
        <authorList>
            <person name="Kang M."/>
        </authorList>
    </citation>
    <scope>NUCLEOTIDE SEQUENCE [LARGE SCALE GENOMIC DNA]</scope>
    <source>
        <strain evidence="7 8">DFM31</strain>
    </source>
</reference>
<dbReference type="CDD" id="cd02522">
    <property type="entry name" value="GT_2_like_a"/>
    <property type="match status" value="1"/>
</dbReference>
<keyword evidence="2" id="KW-1003">Cell membrane</keyword>
<organism evidence="7 8">
    <name type="scientific">Meridianimarinicoccus marinus</name>
    <dbReference type="NCBI Taxonomy" id="3231483"/>
    <lineage>
        <taxon>Bacteria</taxon>
        <taxon>Pseudomonadati</taxon>
        <taxon>Pseudomonadota</taxon>
        <taxon>Alphaproteobacteria</taxon>
        <taxon>Rhodobacterales</taxon>
        <taxon>Paracoccaceae</taxon>
        <taxon>Meridianimarinicoccus</taxon>
    </lineage>
</organism>
<protein>
    <submittedName>
        <fullName evidence="7">TIGR04283 family arsenosugar biosynthesis glycosyltransferase</fullName>
    </submittedName>
</protein>
<evidence type="ECO:0000256" key="1">
    <source>
        <dbReference type="ARBA" id="ARBA00004236"/>
    </source>
</evidence>
<evidence type="ECO:0000256" key="2">
    <source>
        <dbReference type="ARBA" id="ARBA00022475"/>
    </source>
</evidence>
<dbReference type="InterPro" id="IPR026461">
    <property type="entry name" value="Trfase_2_rSAM/seldom_assoc"/>
</dbReference>
<dbReference type="SUPFAM" id="SSF53448">
    <property type="entry name" value="Nucleotide-diphospho-sugar transferases"/>
    <property type="match status" value="1"/>
</dbReference>
<proteinExistence type="predicted"/>
<evidence type="ECO:0000256" key="5">
    <source>
        <dbReference type="ARBA" id="ARBA00023136"/>
    </source>
</evidence>
<gene>
    <name evidence="7" type="ORF">AB0T83_03510</name>
</gene>
<dbReference type="PANTHER" id="PTHR43646">
    <property type="entry name" value="GLYCOSYLTRANSFERASE"/>
    <property type="match status" value="1"/>
</dbReference>
<comment type="caution">
    <text evidence="7">The sequence shown here is derived from an EMBL/GenBank/DDBJ whole genome shotgun (WGS) entry which is preliminary data.</text>
</comment>
<keyword evidence="3" id="KW-0328">Glycosyltransferase</keyword>
<evidence type="ECO:0000256" key="4">
    <source>
        <dbReference type="ARBA" id="ARBA00022679"/>
    </source>
</evidence>
<dbReference type="InterPro" id="IPR001173">
    <property type="entry name" value="Glyco_trans_2-like"/>
</dbReference>
<dbReference type="InterPro" id="IPR029044">
    <property type="entry name" value="Nucleotide-diphossugar_trans"/>
</dbReference>
<name>A0ABV3L2W6_9RHOB</name>
<keyword evidence="4" id="KW-0808">Transferase</keyword>
<dbReference type="Gene3D" id="3.90.550.10">
    <property type="entry name" value="Spore Coat Polysaccharide Biosynthesis Protein SpsA, Chain A"/>
    <property type="match status" value="1"/>
</dbReference>
<dbReference type="PANTHER" id="PTHR43646:SF2">
    <property type="entry name" value="GLYCOSYLTRANSFERASE 2-LIKE DOMAIN-CONTAINING PROTEIN"/>
    <property type="match status" value="1"/>
</dbReference>